<keyword evidence="5" id="KW-0547">Nucleotide-binding</keyword>
<dbReference type="Gene3D" id="3.40.50.300">
    <property type="entry name" value="P-loop containing nucleotide triphosphate hydrolases"/>
    <property type="match status" value="1"/>
</dbReference>
<evidence type="ECO:0000259" key="4">
    <source>
        <dbReference type="PROSITE" id="PS51194"/>
    </source>
</evidence>
<feature type="domain" description="Helicase ATP-binding" evidence="3">
    <location>
        <begin position="591"/>
        <end position="746"/>
    </location>
</feature>
<dbReference type="SMART" id="SM00487">
    <property type="entry name" value="DEXDc"/>
    <property type="match status" value="1"/>
</dbReference>
<comment type="caution">
    <text evidence="5">The sequence shown here is derived from an EMBL/GenBank/DDBJ whole genome shotgun (WGS) entry which is preliminary data.</text>
</comment>
<dbReference type="FunFam" id="3.40.50.300:FF:000533">
    <property type="entry name" value="Helicase, Snf2 family"/>
    <property type="match status" value="1"/>
</dbReference>
<sequence>MPADAGGRLPARSATRVMHGVIAGDGALAVWAETDVRPTAPAAAPGSAPGDPPGPARPRRRRDAPAHPFAAPRRDLPAGDVRPDAVLLLPSTATAPLPSPQLGLPARRGRPRLRAWSVPAVTVPFLTDEVVQEAGGRVGASASYLVELCEFAADLVRRGRVLPAVTPAGAGRPRARWRPVLTGSDAARFEHLRERMPPACRAERTAGALAGAAPALTAALDRLVDGLVRTRLALAGVELGDAGHEAAGHEAAGHGAAGHGAAGHGVLSAWLTALAGDAGFDAAPGEVTGLARRLDEWHAAASTRAAVRVCFRLSHLDDDPEPPDATTGVAEPGTGPAWLLEFLLQAIDEPSVLVPAGEIWRDRIAPLRRWTRRPQERLLAGLGRAVRLHPDLEPALRERHPAELVLDTEGAHRFLVAAADLAQAGFGVLLPAWWRERAGLGLALRVRERDPVAPVLRDRTVDLASLVDMQWGLTLGGRVLTDGELSDLARVKVPLVRLRGRWVHLDPDRLRAGLDFLGRGGGTATAGRALQMIRLLPPEELPLPVTATSGRGWAADLLSGDLARGLELIDAPAGLTATLRPYQRRGVSWLVFMDAVGLGALLADDMGLGKTVQVLALLLHVRRGPTLLICPLSVLGNWRREAARFAPSLTVRVWHGTQRDRPDDLTRGADLVLTTYATAARDAGLLATIAWDRVVLDEAQHVKNSAGRTARAVRRLPARSRIALTGTPVENRLAELWSVMDWLNPGVLGAAPTFRARFAVGIERHADEEAAARLRQAIRPFLLRRVKSDPQVLADLPEKRHLRHLCALTAEQATLYKAVLDDMLERLAESTGGAGKGIVLAGLTKLKQVCDHPALLLRDGSPLPGRSGKLDRLEEILDRVLARGERALCFTQYARFGSMLVPHLTARFGAPVRHLHGGTSRAQRDETVAAFQDDPRPGVFVLSLKAGGTGLNLTAANHVVHVDRWWNPAVEEQATDRAYRIGQGRDVQVHTLLCMGTVEERIDALITDKGALARRVVGAGEGWLTSLSTTELRELLALDPEAVDD</sequence>
<dbReference type="InterPro" id="IPR038718">
    <property type="entry name" value="SNF2-like_sf"/>
</dbReference>
<evidence type="ECO:0000256" key="2">
    <source>
        <dbReference type="SAM" id="MobiDB-lite"/>
    </source>
</evidence>
<reference evidence="5" key="1">
    <citation type="journal article" date="2014" name="Int. J. Syst. Evol. Microbiol.">
        <title>Complete genome sequence of Corynebacterium casei LMG S-19264T (=DSM 44701T), isolated from a smear-ripened cheese.</title>
        <authorList>
            <consortium name="US DOE Joint Genome Institute (JGI-PGF)"/>
            <person name="Walter F."/>
            <person name="Albersmeier A."/>
            <person name="Kalinowski J."/>
            <person name="Ruckert C."/>
        </authorList>
    </citation>
    <scope>NUCLEOTIDE SEQUENCE</scope>
    <source>
        <strain evidence="5">CGMCC 4.7299</strain>
    </source>
</reference>
<dbReference type="Pfam" id="PF12419">
    <property type="entry name" value="DUF3670"/>
    <property type="match status" value="1"/>
</dbReference>
<dbReference type="GO" id="GO:0004386">
    <property type="term" value="F:helicase activity"/>
    <property type="evidence" value="ECO:0007669"/>
    <property type="project" value="UniProtKB-KW"/>
</dbReference>
<accession>A0A8J3FNG5</accession>
<feature type="compositionally biased region" description="Low complexity" evidence="2">
    <location>
        <begin position="38"/>
        <end position="49"/>
    </location>
</feature>
<dbReference type="InterPro" id="IPR022138">
    <property type="entry name" value="DUF3670"/>
</dbReference>
<keyword evidence="5" id="KW-0347">Helicase</keyword>
<feature type="domain" description="Helicase C-terminal" evidence="4">
    <location>
        <begin position="872"/>
        <end position="1036"/>
    </location>
</feature>
<dbReference type="InterPro" id="IPR049730">
    <property type="entry name" value="SNF2/RAD54-like_C"/>
</dbReference>
<gene>
    <name evidence="5" type="primary">helZ</name>
    <name evidence="5" type="ORF">GCM10012284_26940</name>
</gene>
<feature type="region of interest" description="Disordered" evidence="2">
    <location>
        <begin position="38"/>
        <end position="80"/>
    </location>
</feature>
<dbReference type="CDD" id="cd18793">
    <property type="entry name" value="SF2_C_SNF"/>
    <property type="match status" value="1"/>
</dbReference>
<evidence type="ECO:0000313" key="5">
    <source>
        <dbReference type="EMBL" id="GGK91659.1"/>
    </source>
</evidence>
<dbReference type="GO" id="GO:0005524">
    <property type="term" value="F:ATP binding"/>
    <property type="evidence" value="ECO:0007669"/>
    <property type="project" value="InterPro"/>
</dbReference>
<dbReference type="SMART" id="SM00490">
    <property type="entry name" value="HELICc"/>
    <property type="match status" value="1"/>
</dbReference>
<dbReference type="RefSeq" id="WP_189079519.1">
    <property type="nucleotide sequence ID" value="NZ_BMMX01000009.1"/>
</dbReference>
<dbReference type="EMBL" id="BMMX01000009">
    <property type="protein sequence ID" value="GGK91659.1"/>
    <property type="molecule type" value="Genomic_DNA"/>
</dbReference>
<organism evidence="5 6">
    <name type="scientific">Mangrovihabitans endophyticus</name>
    <dbReference type="NCBI Taxonomy" id="1751298"/>
    <lineage>
        <taxon>Bacteria</taxon>
        <taxon>Bacillati</taxon>
        <taxon>Actinomycetota</taxon>
        <taxon>Actinomycetes</taxon>
        <taxon>Micromonosporales</taxon>
        <taxon>Micromonosporaceae</taxon>
        <taxon>Mangrovihabitans</taxon>
    </lineage>
</organism>
<evidence type="ECO:0000313" key="6">
    <source>
        <dbReference type="Proteomes" id="UP000656042"/>
    </source>
</evidence>
<dbReference type="AlphaFoldDB" id="A0A8J3FNG5"/>
<dbReference type="GO" id="GO:0016787">
    <property type="term" value="F:hydrolase activity"/>
    <property type="evidence" value="ECO:0007669"/>
    <property type="project" value="UniProtKB-KW"/>
</dbReference>
<dbReference type="InterPro" id="IPR014001">
    <property type="entry name" value="Helicase_ATP-bd"/>
</dbReference>
<proteinExistence type="predicted"/>
<dbReference type="Proteomes" id="UP000656042">
    <property type="component" value="Unassembled WGS sequence"/>
</dbReference>
<dbReference type="PANTHER" id="PTHR10799">
    <property type="entry name" value="SNF2/RAD54 HELICASE FAMILY"/>
    <property type="match status" value="1"/>
</dbReference>
<dbReference type="Gene3D" id="3.40.50.10810">
    <property type="entry name" value="Tandem AAA-ATPase domain"/>
    <property type="match status" value="1"/>
</dbReference>
<dbReference type="CDD" id="cd18012">
    <property type="entry name" value="DEXQc_arch_SWI2_SNF2"/>
    <property type="match status" value="1"/>
</dbReference>
<reference evidence="5" key="2">
    <citation type="submission" date="2020-09" db="EMBL/GenBank/DDBJ databases">
        <authorList>
            <person name="Sun Q."/>
            <person name="Zhou Y."/>
        </authorList>
    </citation>
    <scope>NUCLEOTIDE SEQUENCE</scope>
    <source>
        <strain evidence="5">CGMCC 4.7299</strain>
    </source>
</reference>
<keyword evidence="1" id="KW-0378">Hydrolase</keyword>
<dbReference type="PROSITE" id="PS51194">
    <property type="entry name" value="HELICASE_CTER"/>
    <property type="match status" value="1"/>
</dbReference>
<dbReference type="InterPro" id="IPR001650">
    <property type="entry name" value="Helicase_C-like"/>
</dbReference>
<keyword evidence="6" id="KW-1185">Reference proteome</keyword>
<keyword evidence="5" id="KW-0067">ATP-binding</keyword>
<dbReference type="PROSITE" id="PS51192">
    <property type="entry name" value="HELICASE_ATP_BIND_1"/>
    <property type="match status" value="1"/>
</dbReference>
<protein>
    <submittedName>
        <fullName evidence="5">Helicase HelZ</fullName>
    </submittedName>
</protein>
<dbReference type="InterPro" id="IPR000330">
    <property type="entry name" value="SNF2_N"/>
</dbReference>
<dbReference type="SUPFAM" id="SSF52540">
    <property type="entry name" value="P-loop containing nucleoside triphosphate hydrolases"/>
    <property type="match status" value="2"/>
</dbReference>
<dbReference type="Pfam" id="PF00271">
    <property type="entry name" value="Helicase_C"/>
    <property type="match status" value="1"/>
</dbReference>
<dbReference type="FunFam" id="3.40.50.10810:FF:000031">
    <property type="entry name" value="Helicase, SNF2/RAD54 family"/>
    <property type="match status" value="1"/>
</dbReference>
<name>A0A8J3FNG5_9ACTN</name>
<evidence type="ECO:0000256" key="1">
    <source>
        <dbReference type="ARBA" id="ARBA00022801"/>
    </source>
</evidence>
<dbReference type="Pfam" id="PF00176">
    <property type="entry name" value="SNF2-rel_dom"/>
    <property type="match status" value="1"/>
</dbReference>
<dbReference type="InterPro" id="IPR027417">
    <property type="entry name" value="P-loop_NTPase"/>
</dbReference>
<evidence type="ECO:0000259" key="3">
    <source>
        <dbReference type="PROSITE" id="PS51192"/>
    </source>
</evidence>